<dbReference type="RefSeq" id="WP_214112594.1">
    <property type="nucleotide sequence ID" value="NZ_JAHCTB010000002.1"/>
</dbReference>
<organism evidence="1 2">
    <name type="scientific">Aequorivita echinoideorum</name>
    <dbReference type="NCBI Taxonomy" id="1549647"/>
    <lineage>
        <taxon>Bacteria</taxon>
        <taxon>Pseudomonadati</taxon>
        <taxon>Bacteroidota</taxon>
        <taxon>Flavobacteriia</taxon>
        <taxon>Flavobacteriales</taxon>
        <taxon>Flavobacteriaceae</taxon>
        <taxon>Aequorivita</taxon>
    </lineage>
</organism>
<comment type="caution">
    <text evidence="1">The sequence shown here is derived from an EMBL/GenBank/DDBJ whole genome shotgun (WGS) entry which is preliminary data.</text>
</comment>
<protein>
    <recommendedName>
        <fullName evidence="3">Lipoprotein</fullName>
    </recommendedName>
</protein>
<dbReference type="Proteomes" id="UP001297092">
    <property type="component" value="Unassembled WGS sequence"/>
</dbReference>
<gene>
    <name evidence="1" type="ORF">KIV10_06065</name>
</gene>
<reference evidence="1 2" key="1">
    <citation type="submission" date="2021-05" db="EMBL/GenBank/DDBJ databases">
        <title>Aequorivita echinoideorum JCM 30378 genome.</title>
        <authorList>
            <person name="Zhang H."/>
            <person name="Li C."/>
        </authorList>
    </citation>
    <scope>NUCLEOTIDE SEQUENCE [LARGE SCALE GENOMIC DNA]</scope>
    <source>
        <strain evidence="1 2">JCM30378</strain>
    </source>
</reference>
<evidence type="ECO:0000313" key="1">
    <source>
        <dbReference type="EMBL" id="MBT0607742.1"/>
    </source>
</evidence>
<sequence>MIRFLAISLFIVLVTAGCSLKTTEGLREVTVAQPTISNPYFSNAEVDYVYKAKIALYDKNFGGILIIKKTGSDSHRVVFTTEFGSKLFDFYFEGENFQKNFIIPEMDKKLVVKTLEQDFRLLISEKIQVLEEFDSEAQNIYKTDIGKNFGFYFFEKDSRRLRKIVKASKRKEKVTIDFKIVEENIAQSITLQHENFKLRIELEKFKKE</sequence>
<proteinExistence type="predicted"/>
<keyword evidence="2" id="KW-1185">Reference proteome</keyword>
<evidence type="ECO:0000313" key="2">
    <source>
        <dbReference type="Proteomes" id="UP001297092"/>
    </source>
</evidence>
<dbReference type="EMBL" id="JAHCTB010000002">
    <property type="protein sequence ID" value="MBT0607742.1"/>
    <property type="molecule type" value="Genomic_DNA"/>
</dbReference>
<dbReference type="PROSITE" id="PS51257">
    <property type="entry name" value="PROKAR_LIPOPROTEIN"/>
    <property type="match status" value="1"/>
</dbReference>
<evidence type="ECO:0008006" key="3">
    <source>
        <dbReference type="Google" id="ProtNLM"/>
    </source>
</evidence>
<accession>A0ABS5S3F9</accession>
<name>A0ABS5S3F9_9FLAO</name>